<dbReference type="AlphaFoldDB" id="A0ABD3X0X6"/>
<protein>
    <submittedName>
        <fullName evidence="1">Uncharacterized protein</fullName>
    </submittedName>
</protein>
<keyword evidence="2" id="KW-1185">Reference proteome</keyword>
<evidence type="ECO:0000313" key="1">
    <source>
        <dbReference type="EMBL" id="KAL3879702.1"/>
    </source>
</evidence>
<proteinExistence type="predicted"/>
<dbReference type="EMBL" id="JBJQND010000004">
    <property type="protein sequence ID" value="KAL3879702.1"/>
    <property type="molecule type" value="Genomic_DNA"/>
</dbReference>
<comment type="caution">
    <text evidence="1">The sequence shown here is derived from an EMBL/GenBank/DDBJ whole genome shotgun (WGS) entry which is preliminary data.</text>
</comment>
<evidence type="ECO:0000313" key="2">
    <source>
        <dbReference type="Proteomes" id="UP001634394"/>
    </source>
</evidence>
<reference evidence="1 2" key="1">
    <citation type="submission" date="2024-11" db="EMBL/GenBank/DDBJ databases">
        <title>Chromosome-level genome assembly of the freshwater bivalve Anodonta woodiana.</title>
        <authorList>
            <person name="Chen X."/>
        </authorList>
    </citation>
    <scope>NUCLEOTIDE SEQUENCE [LARGE SCALE GENOMIC DNA]</scope>
    <source>
        <strain evidence="1">MN2024</strain>
        <tissue evidence="1">Gills</tissue>
    </source>
</reference>
<accession>A0ABD3X0X6</accession>
<name>A0ABD3X0X6_SINWO</name>
<dbReference type="Proteomes" id="UP001634394">
    <property type="component" value="Unassembled WGS sequence"/>
</dbReference>
<sequence length="92" mass="10485">METHSNTSRVGSLLNTRSSTFSASFSGFSMSDIPEVQSTLKSHSGMSFIHMADIYLEFPRVKHNKYRITMHIDPHKFEFIQHILDSESCMAS</sequence>
<gene>
    <name evidence="1" type="ORF">ACJMK2_031989</name>
</gene>
<organism evidence="1 2">
    <name type="scientific">Sinanodonta woodiana</name>
    <name type="common">Chinese pond mussel</name>
    <name type="synonym">Anodonta woodiana</name>
    <dbReference type="NCBI Taxonomy" id="1069815"/>
    <lineage>
        <taxon>Eukaryota</taxon>
        <taxon>Metazoa</taxon>
        <taxon>Spiralia</taxon>
        <taxon>Lophotrochozoa</taxon>
        <taxon>Mollusca</taxon>
        <taxon>Bivalvia</taxon>
        <taxon>Autobranchia</taxon>
        <taxon>Heteroconchia</taxon>
        <taxon>Palaeoheterodonta</taxon>
        <taxon>Unionida</taxon>
        <taxon>Unionoidea</taxon>
        <taxon>Unionidae</taxon>
        <taxon>Unioninae</taxon>
        <taxon>Sinanodonta</taxon>
    </lineage>
</organism>